<reference evidence="13" key="1">
    <citation type="submission" date="2010-06" db="EMBL/GenBank/DDBJ databases">
        <authorList>
            <person name="Jiang H."/>
            <person name="Abraham K."/>
            <person name="Ali S."/>
            <person name="Alsbrooks S.L."/>
            <person name="Anim B.N."/>
            <person name="Anosike U.S."/>
            <person name="Attaway T."/>
            <person name="Bandaranaike D.P."/>
            <person name="Battles P.K."/>
            <person name="Bell S.N."/>
            <person name="Bell A.V."/>
            <person name="Beltran B."/>
            <person name="Bickham C."/>
            <person name="Bustamante Y."/>
            <person name="Caleb T."/>
            <person name="Canada A."/>
            <person name="Cardenas V."/>
            <person name="Carter K."/>
            <person name="Chacko J."/>
            <person name="Chandrabose M.N."/>
            <person name="Chavez D."/>
            <person name="Chavez A."/>
            <person name="Chen L."/>
            <person name="Chu H.-S."/>
            <person name="Claassen K.J."/>
            <person name="Cockrell R."/>
            <person name="Collins M."/>
            <person name="Cooper J.A."/>
            <person name="Cree A."/>
            <person name="Curry S.M."/>
            <person name="Da Y."/>
            <person name="Dao M.D."/>
            <person name="Das B."/>
            <person name="Davila M.-L."/>
            <person name="Davy-Carroll L."/>
            <person name="Denson S."/>
            <person name="Dinh H."/>
            <person name="Ebong V.E."/>
            <person name="Edwards J.R."/>
            <person name="Egan A."/>
            <person name="El-Daye J."/>
            <person name="Escobedo L."/>
            <person name="Fernandez S."/>
            <person name="Fernando P.R."/>
            <person name="Flagg N."/>
            <person name="Forbes L.D."/>
            <person name="Fowler R.G."/>
            <person name="Fu Q."/>
            <person name="Gabisi R.A."/>
            <person name="Ganer J."/>
            <person name="Garbino Pronczuk A."/>
            <person name="Garcia R.M."/>
            <person name="Garner T."/>
            <person name="Garrett T.E."/>
            <person name="Gonzalez D.A."/>
            <person name="Hamid H."/>
            <person name="Hawkins E.S."/>
            <person name="Hirani K."/>
            <person name="Hogues M.E."/>
            <person name="Hollins B."/>
            <person name="Hsiao C.-H."/>
            <person name="Jabil R."/>
            <person name="James M.L."/>
            <person name="Jhangiani S.N."/>
            <person name="Johnson B."/>
            <person name="Johnson Q."/>
            <person name="Joshi V."/>
            <person name="Kalu J.B."/>
            <person name="Kam C."/>
            <person name="Kashfia A."/>
            <person name="Keebler J."/>
            <person name="Kisamo H."/>
            <person name="Kovar C.L."/>
            <person name="Lago L.A."/>
            <person name="Lai C.-Y."/>
            <person name="Laidlaw J."/>
            <person name="Lara F."/>
            <person name="Le T.-K."/>
            <person name="Lee S.L."/>
            <person name="Legall F.H."/>
            <person name="Lemon S.J."/>
            <person name="Lewis L.R."/>
            <person name="Li B."/>
            <person name="Liu Y."/>
            <person name="Liu Y.-S."/>
            <person name="Lopez J."/>
            <person name="Lozado R.J."/>
            <person name="Lu J."/>
            <person name="Madu R.C."/>
            <person name="Maheshwari M."/>
            <person name="Maheshwari R."/>
            <person name="Malloy K."/>
            <person name="Martinez E."/>
            <person name="Mathew T."/>
            <person name="Mercado I.C."/>
            <person name="Mercado C."/>
            <person name="Meyer B."/>
            <person name="Montgomery K."/>
            <person name="Morgan M.B."/>
            <person name="Munidasa M."/>
            <person name="Nazareth L.V."/>
            <person name="Nelson J."/>
            <person name="Ng B.M."/>
            <person name="Nguyen N.B."/>
            <person name="Nguyen P.Q."/>
            <person name="Nguyen T."/>
            <person name="Obregon M."/>
            <person name="Okwuonu G.O."/>
            <person name="Onwere C.G."/>
            <person name="Orozco G."/>
            <person name="Parra A."/>
            <person name="Patel S."/>
            <person name="Patil S."/>
            <person name="Perez A."/>
            <person name="Perez Y."/>
            <person name="Pham C."/>
            <person name="Primus E.L."/>
            <person name="Pu L.-L."/>
            <person name="Puazo M."/>
            <person name="Qin X."/>
            <person name="Quiroz J.B."/>
            <person name="Reese J."/>
            <person name="Richards S."/>
            <person name="Rives C.M."/>
            <person name="Robberts R."/>
            <person name="Ruiz S.J."/>
            <person name="Ruiz M.J."/>
            <person name="Santibanez J."/>
            <person name="Schneider B.W."/>
            <person name="Sisson I."/>
            <person name="Smith M."/>
            <person name="Sodergren E."/>
            <person name="Song X.-Z."/>
            <person name="Song B.B."/>
            <person name="Summersgill H."/>
            <person name="Thelus R."/>
            <person name="Thornton R.D."/>
            <person name="Trejos Z.Y."/>
            <person name="Usmani K."/>
            <person name="Vattathil S."/>
            <person name="Villasana D."/>
            <person name="Walker D.L."/>
            <person name="Wang S."/>
            <person name="Wang K."/>
            <person name="White C.S."/>
            <person name="Williams A.C."/>
            <person name="Williamson J."/>
            <person name="Wilson K."/>
            <person name="Woghiren I.O."/>
            <person name="Woodworth J.R."/>
            <person name="Worley K.C."/>
            <person name="Wright R.A."/>
            <person name="Wu W."/>
            <person name="Young L."/>
            <person name="Zhang L."/>
            <person name="Zhang J."/>
            <person name="Zhu Y."/>
            <person name="Muzny D.M."/>
            <person name="Weinstock G."/>
            <person name="Gibbs R.A."/>
        </authorList>
    </citation>
    <scope>NUCLEOTIDE SEQUENCE [LARGE SCALE GENOMIC DNA]</scope>
    <source>
        <strain evidence="13">LSR1</strain>
    </source>
</reference>
<sequence>MIAGNFQNIILRPSQFFFSLNFSDDDSVVEMDKTAVFKAYVKTIKTRNRAFGSPAPPQVDILKQRKPRRDEFSRRAKDIVNDLVKLTDFLNRHFKDYIDVQAFNQQTTLTDADRDKIDIGAQHIIKTCGQQLIVLKKSLTGDCSQIDDHRRQIIRYVEWRQKTVTKLFAEIKATRAQRCLEYENVSKLSNLTHGFELPKETNNAAAVEYEAADRQYAAQLDDELSPEELQMFEAENIEMYNELNQLSNEVRNIESKAVRIAELQELFTEKILEQDQDLERIDTIAVNTTENIVDANTEIRSAIQTNAGLRVYILFFILVLSFTLLFLDWYND</sequence>
<dbReference type="InterPro" id="IPR019529">
    <property type="entry name" value="Syntaxin-18_N"/>
</dbReference>
<evidence type="ECO:0000256" key="1">
    <source>
        <dbReference type="ARBA" id="ARBA00004211"/>
    </source>
</evidence>
<keyword evidence="3" id="KW-0813">Transport</keyword>
<evidence type="ECO:0000313" key="12">
    <source>
        <dbReference type="EnsemblMetazoa" id="XP_003242754.2"/>
    </source>
</evidence>
<evidence type="ECO:0000259" key="11">
    <source>
        <dbReference type="Pfam" id="PF10496"/>
    </source>
</evidence>
<evidence type="ECO:0000256" key="10">
    <source>
        <dbReference type="SAM" id="Phobius"/>
    </source>
</evidence>
<keyword evidence="6 10" id="KW-1133">Transmembrane helix</keyword>
<dbReference type="KEGG" id="api:100575724"/>
<dbReference type="PANTHER" id="PTHR15959">
    <property type="entry name" value="SYNTAXIN-18"/>
    <property type="match status" value="1"/>
</dbReference>
<dbReference type="GO" id="GO:0005783">
    <property type="term" value="C:endoplasmic reticulum"/>
    <property type="evidence" value="ECO:0007669"/>
    <property type="project" value="TreeGrafter"/>
</dbReference>
<keyword evidence="4 10" id="KW-0812">Transmembrane</keyword>
<proteinExistence type="inferred from homology"/>
<dbReference type="CTD" id="42933"/>
<dbReference type="EnsemblMetazoa" id="XM_003242706.4">
    <property type="protein sequence ID" value="XP_003242754.2"/>
    <property type="gene ID" value="LOC100575724"/>
</dbReference>
<organism evidence="12 13">
    <name type="scientific">Acyrthosiphon pisum</name>
    <name type="common">Pea aphid</name>
    <dbReference type="NCBI Taxonomy" id="7029"/>
    <lineage>
        <taxon>Eukaryota</taxon>
        <taxon>Metazoa</taxon>
        <taxon>Ecdysozoa</taxon>
        <taxon>Arthropoda</taxon>
        <taxon>Hexapoda</taxon>
        <taxon>Insecta</taxon>
        <taxon>Pterygota</taxon>
        <taxon>Neoptera</taxon>
        <taxon>Paraneoptera</taxon>
        <taxon>Hemiptera</taxon>
        <taxon>Sternorrhyncha</taxon>
        <taxon>Aphidomorpha</taxon>
        <taxon>Aphidoidea</taxon>
        <taxon>Aphididae</taxon>
        <taxon>Macrosiphini</taxon>
        <taxon>Acyrthosiphon</taxon>
    </lineage>
</organism>
<dbReference type="Gene3D" id="1.20.5.110">
    <property type="match status" value="1"/>
</dbReference>
<accession>A0A8R1W7K7</accession>
<dbReference type="RefSeq" id="XP_003242754.2">
    <property type="nucleotide sequence ID" value="XM_003242706.4"/>
</dbReference>
<dbReference type="GO" id="GO:0006890">
    <property type="term" value="P:retrograde vesicle-mediated transport, Golgi to endoplasmic reticulum"/>
    <property type="evidence" value="ECO:0007669"/>
    <property type="project" value="TreeGrafter"/>
</dbReference>
<evidence type="ECO:0000256" key="9">
    <source>
        <dbReference type="SAM" id="Coils"/>
    </source>
</evidence>
<dbReference type="GO" id="GO:0015031">
    <property type="term" value="P:protein transport"/>
    <property type="evidence" value="ECO:0007669"/>
    <property type="project" value="UniProtKB-KW"/>
</dbReference>
<evidence type="ECO:0000256" key="8">
    <source>
        <dbReference type="ARBA" id="ARBA00023136"/>
    </source>
</evidence>
<dbReference type="GO" id="GO:0031201">
    <property type="term" value="C:SNARE complex"/>
    <property type="evidence" value="ECO:0007669"/>
    <property type="project" value="TreeGrafter"/>
</dbReference>
<feature type="transmembrane region" description="Helical" evidence="10">
    <location>
        <begin position="309"/>
        <end position="330"/>
    </location>
</feature>
<dbReference type="Pfam" id="PF10496">
    <property type="entry name" value="Syntaxin-18_N"/>
    <property type="match status" value="1"/>
</dbReference>
<keyword evidence="5" id="KW-0653">Protein transport</keyword>
<evidence type="ECO:0000256" key="2">
    <source>
        <dbReference type="ARBA" id="ARBA00009063"/>
    </source>
</evidence>
<evidence type="ECO:0000256" key="3">
    <source>
        <dbReference type="ARBA" id="ARBA00022448"/>
    </source>
</evidence>
<evidence type="ECO:0000256" key="6">
    <source>
        <dbReference type="ARBA" id="ARBA00022989"/>
    </source>
</evidence>
<dbReference type="OrthoDB" id="342981at2759"/>
<protein>
    <recommendedName>
        <fullName evidence="11">SNARE-complex protein Syntaxin-18 N-terminal domain-containing protein</fullName>
    </recommendedName>
</protein>
<dbReference type="AlphaFoldDB" id="A0A8R1W7K7"/>
<keyword evidence="13" id="KW-1185">Reference proteome</keyword>
<keyword evidence="7 9" id="KW-0175">Coiled coil</keyword>
<dbReference type="PANTHER" id="PTHR15959:SF0">
    <property type="entry name" value="SYNTAXIN-18"/>
    <property type="match status" value="1"/>
</dbReference>
<feature type="domain" description="SNARE-complex protein Syntaxin-18 N-terminal" evidence="11">
    <location>
        <begin position="31"/>
        <end position="117"/>
    </location>
</feature>
<evidence type="ECO:0000256" key="7">
    <source>
        <dbReference type="ARBA" id="ARBA00023054"/>
    </source>
</evidence>
<name>A0A8R1W7K7_ACYPI</name>
<dbReference type="GeneID" id="100575724"/>
<comment type="subcellular location">
    <subcellularLocation>
        <location evidence="1">Membrane</location>
        <topology evidence="1">Single-pass type IV membrane protein</topology>
    </subcellularLocation>
</comment>
<dbReference type="Proteomes" id="UP000007819">
    <property type="component" value="Chromosome A1"/>
</dbReference>
<keyword evidence="8 10" id="KW-0472">Membrane</keyword>
<evidence type="ECO:0000256" key="4">
    <source>
        <dbReference type="ARBA" id="ARBA00022692"/>
    </source>
</evidence>
<evidence type="ECO:0000313" key="13">
    <source>
        <dbReference type="Proteomes" id="UP000007819"/>
    </source>
</evidence>
<comment type="similarity">
    <text evidence="2">Belongs to the syntaxin family.</text>
</comment>
<reference evidence="12" key="2">
    <citation type="submission" date="2022-06" db="UniProtKB">
        <authorList>
            <consortium name="EnsemblMetazoa"/>
        </authorList>
    </citation>
    <scope>IDENTIFICATION</scope>
</reference>
<feature type="coiled-coil region" evidence="9">
    <location>
        <begin position="229"/>
        <end position="263"/>
    </location>
</feature>
<evidence type="ECO:0000256" key="5">
    <source>
        <dbReference type="ARBA" id="ARBA00022927"/>
    </source>
</evidence>